<comment type="catalytic activity">
    <reaction evidence="18">
        <text>an alpha-D-Glc-(1-&gt;3)-alpha-D-Glc-(1-&gt;3)-alpha-D-Man-(1-&gt;2)-alpha-D-Man-(1-&gt;2)-alpha-D-Man-(1-&gt;3)-[alpha-D-Man-(1-&gt;2)-alpha-D-Man-(1-&gt;3)-[alpha-D-Man-(1-&gt;2)-alpha-D-Man-(1-&gt;6)]-alpha-D-Man-(1-&gt;6)]-beta-D-Man-(1-&gt;4)-beta-D-GlcNAc-(1-&gt;4)-alpha-D-GlcNAc-diphospho-di-trans,poly-cis-dolichol + a di-trans,poly-cis-dolichyl beta-D-glucosyl phosphate = a alpha-D-Glc-(1-&gt;2)-alpha-D-Glc-(1-&gt;3)-alpha-D-Glc-(1-&gt;3)-alpha-D-Man-(1-&gt;2)-alpha-D-Man-(1-&gt;2)-alpha-D-Man-(1-&gt;3)-[alpha-D-Man-(1-&gt;2)-alpha-D-Man-(1-&gt;3)-[alpha-D-Man-(1-&gt;2)-alpha-D-Man-(1-&gt;6)]-alpha-D-Man-(1-&gt;6)]-beta-D-Man-(1-&gt;4)-beta-D-GlcNAc-(1-&gt;4)-alpha-D-GlcNAc-diphospho-di-trans,poly-cis-dolichol + a di-trans,poly-cis-dolichyl phosphate + H(+)</text>
        <dbReference type="Rhea" id="RHEA:29543"/>
        <dbReference type="Rhea" id="RHEA-COMP:19498"/>
        <dbReference type="Rhea" id="RHEA-COMP:19502"/>
        <dbReference type="Rhea" id="RHEA-COMP:19512"/>
        <dbReference type="Rhea" id="RHEA-COMP:19522"/>
        <dbReference type="ChEBI" id="CHEBI:15378"/>
        <dbReference type="ChEBI" id="CHEBI:57525"/>
        <dbReference type="ChEBI" id="CHEBI:57683"/>
        <dbReference type="ChEBI" id="CHEBI:132522"/>
        <dbReference type="ChEBI" id="CHEBI:132523"/>
        <dbReference type="EC" id="2.4.1.256"/>
    </reaction>
    <physiologicalReaction direction="left-to-right" evidence="18">
        <dbReference type="Rhea" id="RHEA:29544"/>
    </physiologicalReaction>
</comment>
<feature type="domain" description="Bromodomain associated" evidence="21">
    <location>
        <begin position="340"/>
        <end position="406"/>
    </location>
</feature>
<evidence type="ECO:0000256" key="20">
    <source>
        <dbReference type="SAM" id="Phobius"/>
    </source>
</evidence>
<comment type="subcellular location">
    <subcellularLocation>
        <location evidence="2">Endoplasmic reticulum membrane</location>
        <topology evidence="2">Multi-pass membrane protein</topology>
    </subcellularLocation>
    <subcellularLocation>
        <location evidence="1">Nucleus</location>
    </subcellularLocation>
</comment>
<dbReference type="InterPro" id="IPR009072">
    <property type="entry name" value="Histone-fold"/>
</dbReference>
<evidence type="ECO:0000256" key="12">
    <source>
        <dbReference type="ARBA" id="ARBA00023015"/>
    </source>
</evidence>
<proteinExistence type="inferred from homology"/>
<comment type="pathway">
    <text evidence="3">Protein modification; protein glycosylation.</text>
</comment>
<keyword evidence="7" id="KW-0328">Glycosyltransferase</keyword>
<dbReference type="InterPro" id="IPR006565">
    <property type="entry name" value="BTP"/>
</dbReference>
<dbReference type="PANTHER" id="PTHR12989">
    <property type="entry name" value="ALPHA-1,2-GLUCOSYLTRANSFERASE ALG10"/>
    <property type="match status" value="1"/>
</dbReference>
<feature type="compositionally biased region" description="Basic and acidic residues" evidence="19">
    <location>
        <begin position="1083"/>
        <end position="1095"/>
    </location>
</feature>
<evidence type="ECO:0000259" key="21">
    <source>
        <dbReference type="Pfam" id="PF07524"/>
    </source>
</evidence>
<dbReference type="Pfam" id="PF10406">
    <property type="entry name" value="TAF8_C"/>
    <property type="match status" value="1"/>
</dbReference>
<evidence type="ECO:0000256" key="2">
    <source>
        <dbReference type="ARBA" id="ARBA00004477"/>
    </source>
</evidence>
<feature type="region of interest" description="Disordered" evidence="19">
    <location>
        <begin position="891"/>
        <end position="911"/>
    </location>
</feature>
<feature type="transmembrane region" description="Helical" evidence="20">
    <location>
        <begin position="1382"/>
        <end position="1402"/>
    </location>
</feature>
<evidence type="ECO:0000256" key="16">
    <source>
        <dbReference type="ARBA" id="ARBA00032069"/>
    </source>
</evidence>
<sequence>MYIPPAHRDRFAGLPRDVQLHIPDDAQEYRALEVRLLNHLEPAGRVVEPAQRLGECFEEGGKVEFVEEGLVGFQIGLLGVRERVAEGWRGEDVEGMLVNLGVTIRPDEKLDALEFRLDNNKMKVRPGIQVARLVFNKAYLPTHAAHYPLDKPILVRQDLGCRSLVDPPLEQFVVILAVRRLGVFVQLAEDVVDVHAACRGGERVERVRRGTAKERRLGAARMFRSNLSTSLTSIASVRSIATTRVFPSIRHHRQQLRHRRPSEASRQYIPSSKRGIMAPDIVGLGGPPSKKRRVSPDGEAAVMTATTTAASRRRKLPPIARQHVSSDAAPVLPTDVVEPLFEQSIALILRSCGFDSGSKVALTSIRHQAGEYLQKITTDAMKYCSNQRRTRPTITDFEETLKRTGYSIASLEDEVTRYRQSLQSPPTMADTPLPSNSQSNPVPRLKPHVYALPDPDPAPPEEPALQELLGPDLLKPRKRFKIPAPTRPAYMIQLEQSNPDNPRFAAPTKPMVSVHTERAYIDPHQPAWPGKHTYERHQEEQEVVRDAKKIRELASEEARQSGETLRKLLAEFSKVSSVRKAPGEVNGGSTGTGSGTRRGGGSSGSSDVYRGGNARQQRDAMFEKTWEKVIKAMEAEKEKEKAAKEEKRRQRRERREKANSGVNGLFGGSSAMEIDFDEGDSSSEEEENAGEVEREQQIDEKGLLDTVVNCEKGLCRSLSHESDDALPHEECDDEKGNGAPEDDAKPLAVSPFPPPLLGGRVVWCEGLRARYLCGYMDPWFEGAAGIRALDKVDDGCAVRVAAEESALLAGRQRLHVGVIAEAAAVLQPCVGIGSRGLEGELEVAVARGEDEGQTVLDALRDGKAELLAIFTQSLAKNPTSAPNGLGLDNLRPPLPPPAISNEGGKNSPSAPAAKMDAVLRDDSHLYWRVGLLVAISTYSALRVNAVVPEPYLAQRYCAMHWRDWDNKITTPPGLYLLSYIYVGFVQVVLPAYRFLAAYNPWGTPTLSGWDTRPGATSAFTHASLEHCSTAPLRFLNVIGGSIFLPWLVYEICLYVHSPYHQVPPPPLPVVVVAGPGPGGSLADPKEVEKAKRRTELPPGVGPKEPAPKVDVVEERINNEASAAQTAMNVALFPLLYFFNNLFYTDVWSTVFVLLAYRSHLLYAPWTSAGWSLVSILFRQTNILWALFLLIVSSIRILKRLHPPAPSTLLHHQPLSLNAIFGRASTGGIYDPSILFADVSDYLKSAFSIAIAAYQNFSPVLIAAEPYTYVMALFGLFVWYNGSIALGDKTNHISTFHPVQMLYFSLFTVLSTPFIFLANPITLLITTAKTLLGSPLKAATTATFTLLIAAAVHTFTYTHPFMLADNRHYVFYLWRRTVLAHPAAKYAGVPLYLLSGFLVYRAIGLKPAPLPPTTRAINPQSSPVVSTTHTITFLLAFLAATAGTLVFAPLVEFRYFVVPWVVWRVHAGLEYGGDPNRSWFRRNRVGGVDVRVWAEAVVFLAVHVVTLKVFLEREFRWEGTEGVMRFMW</sequence>
<feature type="region of interest" description="Disordered" evidence="19">
    <location>
        <begin position="1080"/>
        <end position="1104"/>
    </location>
</feature>
<reference evidence="23" key="1">
    <citation type="submission" date="2023-01" db="EMBL/GenBank/DDBJ databases">
        <title>The chitinases involved in constricting ring structure development in the nematode-trapping fungus Drechslerella dactyloides.</title>
        <authorList>
            <person name="Wang R."/>
            <person name="Zhang L."/>
            <person name="Tang P."/>
            <person name="Li S."/>
            <person name="Liang L."/>
        </authorList>
    </citation>
    <scope>NUCLEOTIDE SEQUENCE</scope>
    <source>
        <strain evidence="23">YMF1.00031</strain>
    </source>
</reference>
<evidence type="ECO:0000256" key="10">
    <source>
        <dbReference type="ARBA" id="ARBA00022824"/>
    </source>
</evidence>
<evidence type="ECO:0000256" key="7">
    <source>
        <dbReference type="ARBA" id="ARBA00022676"/>
    </source>
</evidence>
<keyword evidence="13 20" id="KW-0472">Membrane</keyword>
<dbReference type="Gene3D" id="1.10.20.10">
    <property type="entry name" value="Histone, subunit A"/>
    <property type="match status" value="1"/>
</dbReference>
<dbReference type="PANTHER" id="PTHR12989:SF10">
    <property type="entry name" value="DOL-P-GLC:GLC(2)MAN(9)GLCNAC(2)-PP-DOL ALPHA-1,2-GLUCOSYLTRANSFERASE-RELATED"/>
    <property type="match status" value="1"/>
</dbReference>
<evidence type="ECO:0000256" key="6">
    <source>
        <dbReference type="ARBA" id="ARBA00018512"/>
    </source>
</evidence>
<keyword evidence="24" id="KW-1185">Reference proteome</keyword>
<dbReference type="InterPro" id="IPR019473">
    <property type="entry name" value="TFIID_su8_C"/>
</dbReference>
<feature type="transmembrane region" description="Helical" evidence="20">
    <location>
        <begin position="1300"/>
        <end position="1325"/>
    </location>
</feature>
<keyword evidence="10" id="KW-0256">Endoplasmic reticulum</keyword>
<feature type="region of interest" description="Disordered" evidence="19">
    <location>
        <begin position="719"/>
        <end position="750"/>
    </location>
</feature>
<dbReference type="Proteomes" id="UP001221413">
    <property type="component" value="Unassembled WGS sequence"/>
</dbReference>
<evidence type="ECO:0000256" key="19">
    <source>
        <dbReference type="SAM" id="MobiDB-lite"/>
    </source>
</evidence>
<evidence type="ECO:0000256" key="9">
    <source>
        <dbReference type="ARBA" id="ARBA00022692"/>
    </source>
</evidence>
<dbReference type="GO" id="GO:0046982">
    <property type="term" value="F:protein heterodimerization activity"/>
    <property type="evidence" value="ECO:0007669"/>
    <property type="project" value="InterPro"/>
</dbReference>
<dbReference type="CDD" id="cd00076">
    <property type="entry name" value="HFD_SF"/>
    <property type="match status" value="1"/>
</dbReference>
<dbReference type="InterPro" id="IPR016900">
    <property type="entry name" value="Alg10"/>
</dbReference>
<feature type="transmembrane region" description="Helical" evidence="20">
    <location>
        <begin position="1259"/>
        <end position="1280"/>
    </location>
</feature>
<evidence type="ECO:0000256" key="1">
    <source>
        <dbReference type="ARBA" id="ARBA00004123"/>
    </source>
</evidence>
<evidence type="ECO:0000256" key="11">
    <source>
        <dbReference type="ARBA" id="ARBA00022989"/>
    </source>
</evidence>
<evidence type="ECO:0000256" key="18">
    <source>
        <dbReference type="ARBA" id="ARBA00048064"/>
    </source>
</evidence>
<feature type="region of interest" description="Disordered" evidence="19">
    <location>
        <begin position="419"/>
        <end position="446"/>
    </location>
</feature>
<feature type="compositionally biased region" description="Gly residues" evidence="19">
    <location>
        <begin position="585"/>
        <end position="603"/>
    </location>
</feature>
<gene>
    <name evidence="23" type="ORF">Dda_1950</name>
</gene>
<evidence type="ECO:0000256" key="5">
    <source>
        <dbReference type="ARBA" id="ARBA00011967"/>
    </source>
</evidence>
<evidence type="ECO:0000256" key="15">
    <source>
        <dbReference type="ARBA" id="ARBA00023242"/>
    </source>
</evidence>
<keyword evidence="11 20" id="KW-1133">Transmembrane helix</keyword>
<dbReference type="GO" id="GO:0005634">
    <property type="term" value="C:nucleus"/>
    <property type="evidence" value="ECO:0007669"/>
    <property type="project" value="UniProtKB-SubCell"/>
</dbReference>
<feature type="region of interest" description="Disordered" evidence="19">
    <location>
        <begin position="576"/>
        <end position="619"/>
    </location>
</feature>
<evidence type="ECO:0000256" key="4">
    <source>
        <dbReference type="ARBA" id="ARBA00010600"/>
    </source>
</evidence>
<organism evidence="23 24">
    <name type="scientific">Drechslerella dactyloides</name>
    <name type="common">Nematode-trapping fungus</name>
    <name type="synonym">Arthrobotrys dactyloides</name>
    <dbReference type="NCBI Taxonomy" id="74499"/>
    <lineage>
        <taxon>Eukaryota</taxon>
        <taxon>Fungi</taxon>
        <taxon>Dikarya</taxon>
        <taxon>Ascomycota</taxon>
        <taxon>Pezizomycotina</taxon>
        <taxon>Orbiliomycetes</taxon>
        <taxon>Orbiliales</taxon>
        <taxon>Orbiliaceae</taxon>
        <taxon>Drechslerella</taxon>
    </lineage>
</organism>
<evidence type="ECO:0000256" key="17">
    <source>
        <dbReference type="ARBA" id="ARBA00044727"/>
    </source>
</evidence>
<name>A0AAD6J418_DREDA</name>
<evidence type="ECO:0000256" key="13">
    <source>
        <dbReference type="ARBA" id="ARBA00023136"/>
    </source>
</evidence>
<feature type="compositionally biased region" description="Basic and acidic residues" evidence="19">
    <location>
        <begin position="636"/>
        <end position="658"/>
    </location>
</feature>
<dbReference type="GO" id="GO:0106073">
    <property type="term" value="F:dolichyl pyrophosphate Glc2Man9GlcNAc2 alpha-1,2-glucosyltransferase activity"/>
    <property type="evidence" value="ECO:0007669"/>
    <property type="project" value="UniProtKB-EC"/>
</dbReference>
<feature type="region of interest" description="Disordered" evidence="19">
    <location>
        <begin position="636"/>
        <end position="700"/>
    </location>
</feature>
<evidence type="ECO:0000313" key="24">
    <source>
        <dbReference type="Proteomes" id="UP001221413"/>
    </source>
</evidence>
<feature type="transmembrane region" description="Helical" evidence="20">
    <location>
        <begin position="1337"/>
        <end position="1362"/>
    </location>
</feature>
<accession>A0AAD6J418</accession>
<keyword evidence="14" id="KW-0804">Transcription</keyword>
<comment type="caution">
    <text evidence="23">The sequence shown here is derived from an EMBL/GenBank/DDBJ whole genome shotgun (WGS) entry which is preliminary data.</text>
</comment>
<evidence type="ECO:0000256" key="3">
    <source>
        <dbReference type="ARBA" id="ARBA00004922"/>
    </source>
</evidence>
<evidence type="ECO:0000256" key="8">
    <source>
        <dbReference type="ARBA" id="ARBA00022679"/>
    </source>
</evidence>
<dbReference type="EC" id="2.4.1.256" evidence="5"/>
<feature type="transmembrane region" description="Helical" evidence="20">
    <location>
        <begin position="1423"/>
        <end position="1450"/>
    </location>
</feature>
<comment type="similarity">
    <text evidence="4">Belongs to the ALG10 glucosyltransferase family.</text>
</comment>
<keyword evidence="15" id="KW-0539">Nucleus</keyword>
<keyword evidence="8" id="KW-0808">Transferase</keyword>
<feature type="transmembrane region" description="Helical" evidence="20">
    <location>
        <begin position="1168"/>
        <end position="1191"/>
    </location>
</feature>
<dbReference type="Pfam" id="PF04922">
    <property type="entry name" value="DIE2_ALG10"/>
    <property type="match status" value="1"/>
</dbReference>
<comment type="function">
    <text evidence="17">Dol-P-Glc:Glc(2)Man(9)GlcNAc(2)-PP-Dol alpha-1,2-glucosyltransferase that operates in the biosynthetic pathway of dolichol-linked oligosaccharides, the glycan precursors employed in protein asparagine (N)-glycosylation. The assembly of dolichol-linked oligosaccharides begins on the cytosolic side of the endoplasmic reticulum membrane and finishes in its lumen. The sequential addition of sugars to dolichol pyrophosphate produces dolichol-linked oligosaccharides containing fourteen sugars, including two GlcNAcs, nine mannoses and three glucoses. Once assembled, the oligosaccharide is transferred from the lipid to nascent proteins by oligosaccharyltransferases. In the lumen of the endoplasmic reticulum, adds the third and last glucose residue from dolichyl phosphate glucose (Dol-P-Glc) onto the lipid-linked oligosaccharide intermediate Glc(2)Man(9)GlcNAc(2)-PP-Dol to produce Glc(3)Man(9)GlcNAc(2)-PP-Dol.</text>
</comment>
<keyword evidence="12" id="KW-0805">Transcription regulation</keyword>
<evidence type="ECO:0000256" key="14">
    <source>
        <dbReference type="ARBA" id="ARBA00023163"/>
    </source>
</evidence>
<evidence type="ECO:0000313" key="23">
    <source>
        <dbReference type="EMBL" id="KAJ6263387.1"/>
    </source>
</evidence>
<feature type="transmembrane region" description="Helical" evidence="20">
    <location>
        <begin position="1134"/>
        <end position="1156"/>
    </location>
</feature>
<feature type="compositionally biased region" description="Basic and acidic residues" evidence="19">
    <location>
        <begin position="719"/>
        <end position="729"/>
    </location>
</feature>
<dbReference type="GO" id="GO:0006488">
    <property type="term" value="P:dolichol-linked oligosaccharide biosynthetic process"/>
    <property type="evidence" value="ECO:0007669"/>
    <property type="project" value="InterPro"/>
</dbReference>
<dbReference type="GO" id="GO:0005789">
    <property type="term" value="C:endoplasmic reticulum membrane"/>
    <property type="evidence" value="ECO:0007669"/>
    <property type="project" value="UniProtKB-SubCell"/>
</dbReference>
<dbReference type="Pfam" id="PF07524">
    <property type="entry name" value="Bromo_TP"/>
    <property type="match status" value="1"/>
</dbReference>
<keyword evidence="9 20" id="KW-0812">Transmembrane</keyword>
<protein>
    <recommendedName>
        <fullName evidence="6">Dol-P-Glc:Glc(2)Man(9)GlcNAc(2)-PP-Dol alpha-1,2-glucosyltransferase</fullName>
        <ecNumber evidence="5">2.4.1.256</ecNumber>
    </recommendedName>
    <alternativeName>
        <fullName evidence="16">Asparagine-linked glycosylation protein 10</fullName>
    </alternativeName>
</protein>
<dbReference type="EMBL" id="JAQGDS010000002">
    <property type="protein sequence ID" value="KAJ6263387.1"/>
    <property type="molecule type" value="Genomic_DNA"/>
</dbReference>
<feature type="compositionally biased region" description="Basic and acidic residues" evidence="19">
    <location>
        <begin position="691"/>
        <end position="700"/>
    </location>
</feature>
<feature type="domain" description="Transcription factor TFIID subunit 8 C-terminal" evidence="22">
    <location>
        <begin position="520"/>
        <end position="568"/>
    </location>
</feature>
<evidence type="ECO:0000259" key="22">
    <source>
        <dbReference type="Pfam" id="PF10406"/>
    </source>
</evidence>
<feature type="compositionally biased region" description="Acidic residues" evidence="19">
    <location>
        <begin position="674"/>
        <end position="690"/>
    </location>
</feature>